<evidence type="ECO:0000313" key="3">
    <source>
        <dbReference type="Proteomes" id="UP001183619"/>
    </source>
</evidence>
<gene>
    <name evidence="2" type="ORF">J2S37_002417</name>
</gene>
<comment type="caution">
    <text evidence="2">The sequence shown here is derived from an EMBL/GenBank/DDBJ whole genome shotgun (WGS) entry which is preliminary data.</text>
</comment>
<dbReference type="SMART" id="SM00028">
    <property type="entry name" value="TPR"/>
    <property type="match status" value="2"/>
</dbReference>
<sequence length="822" mass="92545">MRDPSRHLEQLINRAQMLEHRAGDPGENISITDVVDAWLSVANHATVMLDDAGFNTAEPPPVEDIHEPLHARTHAYISIIDTLWNSDEKYLTLPKAIHTNILTSCTEVFSALHNTTNAKHRSLVMESELLAWKITDTAQGYHNLQSRTHTLNTLWEGEPGNFFAHTEFFDLLHKTARTTIPNHGKNQAAEEFIRFGTKHQHSHDINIATVVLAAWETATNLLFATPSATNTNKALLLANYAITYYDNLPEHLHEDEKLRTQLLNIIANKITHFRSQLQPPHVPINFDTIVTEYNNPNLPLEIHAYTDAITEYNTVAANTLTHTDTRLNLNAELATIYHSRGHFQQARHFYAQALELIRHHATEQHYPLWAQVLYNAALLEALALANPLKALYFADEALIHFSSDQPQPDLDSTLGRFHSLKHNILRALHRAGDNATLSRYGVSETTIRAIELTETILAHIADAETLRTTDSAEKAYQHVEKTTAQYHNHPEPMVRAAAMHAGLAAGSLLLFSNNFTTAISYHNRLLETYSNDIDHYIVRDRHRCVLNIAIAYGALHNYQACINYCDRVIEHSNEHEDEEMRYHCAVAHTTKAYALKAIGNLDAAINTLVECYLELTCMNEKIQAQAAEAGFELYDIATSKNDHDEAAKIAGTIIMFFQENLSPTTQIILTQARLMRTLALAKTSHAHDHATREELEWFFHQPAHIRQACDPRYVNAAETLRHQLTLKDHAPAHTTTGTIEPTDANEHEGCVHVDSAFCPHTENAQDKGKGLRLGGLLVRVGQWGMRTLGAFLVQRIAKAQQSAQGHGVRNEKRLGFKRSGRN</sequence>
<keyword evidence="3" id="KW-1185">Reference proteome</keyword>
<dbReference type="InterPro" id="IPR019734">
    <property type="entry name" value="TPR_rpt"/>
</dbReference>
<dbReference type="InterPro" id="IPR011990">
    <property type="entry name" value="TPR-like_helical_dom_sf"/>
</dbReference>
<evidence type="ECO:0000256" key="1">
    <source>
        <dbReference type="SAM" id="MobiDB-lite"/>
    </source>
</evidence>
<dbReference type="Proteomes" id="UP001183619">
    <property type="component" value="Unassembled WGS sequence"/>
</dbReference>
<evidence type="ECO:0000313" key="2">
    <source>
        <dbReference type="EMBL" id="MDR7355879.1"/>
    </source>
</evidence>
<name>A0ABU2BER7_9CORY</name>
<dbReference type="RefSeq" id="WP_277103768.1">
    <property type="nucleotide sequence ID" value="NZ_BAAAJS010000022.1"/>
</dbReference>
<dbReference type="SUPFAM" id="SSF48452">
    <property type="entry name" value="TPR-like"/>
    <property type="match status" value="2"/>
</dbReference>
<organism evidence="2 3">
    <name type="scientific">Corynebacterium felinum</name>
    <dbReference type="NCBI Taxonomy" id="131318"/>
    <lineage>
        <taxon>Bacteria</taxon>
        <taxon>Bacillati</taxon>
        <taxon>Actinomycetota</taxon>
        <taxon>Actinomycetes</taxon>
        <taxon>Mycobacteriales</taxon>
        <taxon>Corynebacteriaceae</taxon>
        <taxon>Corynebacterium</taxon>
    </lineage>
</organism>
<reference evidence="2 3" key="1">
    <citation type="submission" date="2023-07" db="EMBL/GenBank/DDBJ databases">
        <title>Sequencing the genomes of 1000 actinobacteria strains.</title>
        <authorList>
            <person name="Klenk H.-P."/>
        </authorList>
    </citation>
    <scope>NUCLEOTIDE SEQUENCE [LARGE SCALE GENOMIC DNA]</scope>
    <source>
        <strain evidence="2 3">DSM 44508</strain>
    </source>
</reference>
<accession>A0ABU2BER7</accession>
<protein>
    <submittedName>
        <fullName evidence="2">Tetratricopeptide (TPR) repeat protein</fullName>
    </submittedName>
</protein>
<feature type="region of interest" description="Disordered" evidence="1">
    <location>
        <begin position="800"/>
        <end position="822"/>
    </location>
</feature>
<dbReference type="Gene3D" id="1.25.40.10">
    <property type="entry name" value="Tetratricopeptide repeat domain"/>
    <property type="match status" value="2"/>
</dbReference>
<proteinExistence type="predicted"/>
<dbReference type="EMBL" id="JAVDYF010000001">
    <property type="protein sequence ID" value="MDR7355879.1"/>
    <property type="molecule type" value="Genomic_DNA"/>
</dbReference>